<evidence type="ECO:0000313" key="1">
    <source>
        <dbReference type="EMBL" id="SMO67426.1"/>
    </source>
</evidence>
<dbReference type="EMBL" id="FXTB01000004">
    <property type="protein sequence ID" value="SMO67426.1"/>
    <property type="molecule type" value="Genomic_DNA"/>
</dbReference>
<evidence type="ECO:0000313" key="2">
    <source>
        <dbReference type="Proteomes" id="UP000319040"/>
    </source>
</evidence>
<proteinExistence type="predicted"/>
<gene>
    <name evidence="1" type="ORF">SAMN06265379_104310</name>
</gene>
<accession>A0A521D6U4</accession>
<reference evidence="1 2" key="1">
    <citation type="submission" date="2017-05" db="EMBL/GenBank/DDBJ databases">
        <authorList>
            <person name="Varghese N."/>
            <person name="Submissions S."/>
        </authorList>
    </citation>
    <scope>NUCLEOTIDE SEQUENCE [LARGE SCALE GENOMIC DNA]</scope>
    <source>
        <strain evidence="1 2">DSM 27040</strain>
    </source>
</reference>
<organism evidence="1 2">
    <name type="scientific">Saccharicrinis carchari</name>
    <dbReference type="NCBI Taxonomy" id="1168039"/>
    <lineage>
        <taxon>Bacteria</taxon>
        <taxon>Pseudomonadati</taxon>
        <taxon>Bacteroidota</taxon>
        <taxon>Bacteroidia</taxon>
        <taxon>Marinilabiliales</taxon>
        <taxon>Marinilabiliaceae</taxon>
        <taxon>Saccharicrinis</taxon>
    </lineage>
</organism>
<dbReference type="RefSeq" id="WP_142533440.1">
    <property type="nucleotide sequence ID" value="NZ_FXTB01000004.1"/>
</dbReference>
<dbReference type="AlphaFoldDB" id="A0A521D6U4"/>
<name>A0A521D6U4_SACCC</name>
<keyword evidence="2" id="KW-1185">Reference proteome</keyword>
<dbReference type="Proteomes" id="UP000319040">
    <property type="component" value="Unassembled WGS sequence"/>
</dbReference>
<dbReference type="OrthoDB" id="1117347at2"/>
<protein>
    <submittedName>
        <fullName evidence="1">Uncharacterized protein</fullName>
    </submittedName>
</protein>
<sequence>MIDNPIIERYGNLLKEEQLVTMDEKILPNTFVLEAPEPFPGYYGYYGETPQDSKPLYIYLVIDHLYTLEEVTRARLNIKKYFPSYFHADAGTVTIYNKTHHVIRVRHLDEYDQIKALQTAFMDEGIVFKRKPSKKIHSTGIIRLKKFFKLRQVEPGLYFDEVEKDHGYISIPRFVKWAEFEELTRKAKNNWSGGMFDSALGHFHNNFEIEDMIRIYNPHIDIDLLHMVQKTYLEQIK</sequence>